<organism evidence="2 3">
    <name type="scientific">Nannocystis punicea</name>
    <dbReference type="NCBI Taxonomy" id="2995304"/>
    <lineage>
        <taxon>Bacteria</taxon>
        <taxon>Pseudomonadati</taxon>
        <taxon>Myxococcota</taxon>
        <taxon>Polyangia</taxon>
        <taxon>Nannocystales</taxon>
        <taxon>Nannocystaceae</taxon>
        <taxon>Nannocystis</taxon>
    </lineage>
</organism>
<evidence type="ECO:0000313" key="3">
    <source>
        <dbReference type="Proteomes" id="UP001164459"/>
    </source>
</evidence>
<sequence>MINEITDRDHTRYLPGELAELLEEVACESLVPYLRALQRENHHWDVESYFTRWARQGPLTSAYDKALGQILVHEEALQALQGRAQGGDLAARDILARILAFCGREAVSMEGSDRGSDRLEDDHGQRRLPDPAEYSPPRLSEFIKAVHDARDFGDDHIAAWTTYWHRVDPDGLLAALTEYRNTHGRPHERQTPKLVVELARERRGPAAAWEWLVAYHDALYGWQLYMYSLSEIRWIWDMIYNHFPTRWLEFIAQTARPHWRRIDGAPSPDFSPREGIPAVLPEFERV</sequence>
<dbReference type="Proteomes" id="UP001164459">
    <property type="component" value="Chromosome"/>
</dbReference>
<feature type="compositionally biased region" description="Basic and acidic residues" evidence="1">
    <location>
        <begin position="111"/>
        <end position="130"/>
    </location>
</feature>
<name>A0ABY7GYG0_9BACT</name>
<proteinExistence type="predicted"/>
<dbReference type="RefSeq" id="WP_269034290.1">
    <property type="nucleotide sequence ID" value="NZ_CP114040.1"/>
</dbReference>
<feature type="region of interest" description="Disordered" evidence="1">
    <location>
        <begin position="110"/>
        <end position="134"/>
    </location>
</feature>
<reference evidence="2" key="1">
    <citation type="submission" date="2022-11" db="EMBL/GenBank/DDBJ databases">
        <title>Minimal conservation of predation-associated metabolite biosynthetic gene clusters underscores biosynthetic potential of Myxococcota including descriptions for ten novel species: Archangium lansinium sp. nov., Myxococcus landrumus sp. nov., Nannocystis bai.</title>
        <authorList>
            <person name="Ahearne A."/>
            <person name="Stevens C."/>
            <person name="Dowd S."/>
        </authorList>
    </citation>
    <scope>NUCLEOTIDE SEQUENCE</scope>
    <source>
        <strain evidence="2">Fl3</strain>
    </source>
</reference>
<gene>
    <name evidence="2" type="ORF">O0S08_37625</name>
</gene>
<keyword evidence="3" id="KW-1185">Reference proteome</keyword>
<accession>A0ABY7GYG0</accession>
<evidence type="ECO:0000313" key="2">
    <source>
        <dbReference type="EMBL" id="WAS91937.1"/>
    </source>
</evidence>
<evidence type="ECO:0000256" key="1">
    <source>
        <dbReference type="SAM" id="MobiDB-lite"/>
    </source>
</evidence>
<dbReference type="EMBL" id="CP114040">
    <property type="protein sequence ID" value="WAS91937.1"/>
    <property type="molecule type" value="Genomic_DNA"/>
</dbReference>
<protein>
    <submittedName>
        <fullName evidence="2">Uncharacterized protein</fullName>
    </submittedName>
</protein>